<dbReference type="InterPro" id="IPR036188">
    <property type="entry name" value="FAD/NAD-bd_sf"/>
</dbReference>
<feature type="binding site" evidence="5">
    <location>
        <position position="58"/>
    </location>
    <ligand>
        <name>FAD</name>
        <dbReference type="ChEBI" id="CHEBI:57692"/>
    </ligand>
</feature>
<comment type="subunit">
    <text evidence="5">Homodimer.</text>
</comment>
<keyword evidence="2 5" id="KW-0274">FAD</keyword>
<dbReference type="PRINTS" id="PR00469">
    <property type="entry name" value="PNDRDTASEII"/>
</dbReference>
<keyword evidence="7" id="KW-1185">Reference proteome</keyword>
<keyword evidence="4 5" id="KW-0560">Oxidoreductase</keyword>
<evidence type="ECO:0000256" key="2">
    <source>
        <dbReference type="ARBA" id="ARBA00022827"/>
    </source>
</evidence>
<name>A0A229FX50_9BURK</name>
<dbReference type="GO" id="GO:0050661">
    <property type="term" value="F:NADP binding"/>
    <property type="evidence" value="ECO:0007669"/>
    <property type="project" value="UniProtKB-UniRule"/>
</dbReference>
<sequence length="353" mass="38283">MFQKDPVAEKQAPIETDAIVIGAGPVGLYQVFQLGLLGIKAHLIDALPQAGGQCVELYADKPIYDIPGIPFCTGQELIDRLQAQIKVLQTPFHFNQEVTLIQKRADGRFDVETSQETFISKVIVVSAGVGAFKPRKLSLSGIDSYEGKQVFYKFSQAKQYANQDIVINGGETAALEAAVALAGIAKSITLVHRRDVFKAEESLIQRFQGLCAENVIKVQLGQVTNFKATAEKLSSLEVTDFDGQTHDLTPDTLLPLLGISPKLGPISDWGIDLENKQVLVDTEKFQSSTAGIFAVGDINTYPGKKKLIVCGFHEATLAAYGCATHIYPGQAIHLQYTTTSPKLHEILGVTPKA</sequence>
<feature type="binding site" evidence="5">
    <location>
        <position position="53"/>
    </location>
    <ligand>
        <name>FAD</name>
        <dbReference type="ChEBI" id="CHEBI:57692"/>
    </ligand>
</feature>
<reference evidence="6 7" key="1">
    <citation type="submission" date="2017-06" db="EMBL/GenBank/DDBJ databases">
        <title>Reclassification of a Polynucleobacter cosmopolitanus strain isolated from tropical Lake Victoria as Polynucleobacter victoriensis comb. nov.</title>
        <authorList>
            <person name="Hahn M.W."/>
        </authorList>
    </citation>
    <scope>NUCLEOTIDE SEQUENCE [LARGE SCALE GENOMIC DNA]</scope>
    <source>
        <strain evidence="6 7">MWH-MoIso2</strain>
    </source>
</reference>
<dbReference type="InterPro" id="IPR050097">
    <property type="entry name" value="Ferredoxin-NADP_redctase_2"/>
</dbReference>
<accession>A0A229FX50</accession>
<dbReference type="HAMAP" id="MF_01685">
    <property type="entry name" value="FENR2"/>
    <property type="match status" value="1"/>
</dbReference>
<dbReference type="Pfam" id="PF13738">
    <property type="entry name" value="Pyr_redox_3"/>
    <property type="match status" value="1"/>
</dbReference>
<evidence type="ECO:0000256" key="1">
    <source>
        <dbReference type="ARBA" id="ARBA00022630"/>
    </source>
</evidence>
<dbReference type="GO" id="GO:0004324">
    <property type="term" value="F:ferredoxin-NADP+ reductase activity"/>
    <property type="evidence" value="ECO:0007669"/>
    <property type="project" value="UniProtKB-UniRule"/>
</dbReference>
<protein>
    <recommendedName>
        <fullName evidence="5">Ferredoxin--NADP reductase</fullName>
        <shortName evidence="5">FNR</shortName>
        <shortName evidence="5">Fd-NADP(+) reductase</shortName>
        <ecNumber evidence="5">1.18.1.2</ecNumber>
    </recommendedName>
</protein>
<evidence type="ECO:0000256" key="5">
    <source>
        <dbReference type="HAMAP-Rule" id="MF_01685"/>
    </source>
</evidence>
<proteinExistence type="inferred from homology"/>
<comment type="caution">
    <text evidence="6">The sequence shown here is derived from an EMBL/GenBank/DDBJ whole genome shotgun (WGS) entry which is preliminary data.</text>
</comment>
<dbReference type="AlphaFoldDB" id="A0A229FX50"/>
<evidence type="ECO:0000313" key="7">
    <source>
        <dbReference type="Proteomes" id="UP000215188"/>
    </source>
</evidence>
<feature type="binding site" evidence="5">
    <location>
        <position position="297"/>
    </location>
    <ligand>
        <name>FAD</name>
        <dbReference type="ChEBI" id="CHEBI:57692"/>
    </ligand>
</feature>
<comment type="caution">
    <text evidence="5">Lacks conserved residue(s) required for the propagation of feature annotation.</text>
</comment>
<feature type="binding site" evidence="5">
    <location>
        <position position="45"/>
    </location>
    <ligand>
        <name>FAD</name>
        <dbReference type="ChEBI" id="CHEBI:57692"/>
    </ligand>
</feature>
<comment type="cofactor">
    <cofactor evidence="5">
        <name>FAD</name>
        <dbReference type="ChEBI" id="CHEBI:57692"/>
    </cofactor>
    <text evidence="5">Binds 1 FAD per subunit.</text>
</comment>
<feature type="binding site" evidence="5">
    <location>
        <position position="338"/>
    </location>
    <ligand>
        <name>FAD</name>
        <dbReference type="ChEBI" id="CHEBI:57692"/>
    </ligand>
</feature>
<feature type="binding site" evidence="5">
    <location>
        <position position="132"/>
    </location>
    <ligand>
        <name>FAD</name>
        <dbReference type="ChEBI" id="CHEBI:57692"/>
    </ligand>
</feature>
<organism evidence="6 7">
    <name type="scientific">Polynucleobacter cosmopolitanus</name>
    <dbReference type="NCBI Taxonomy" id="351345"/>
    <lineage>
        <taxon>Bacteria</taxon>
        <taxon>Pseudomonadati</taxon>
        <taxon>Pseudomonadota</taxon>
        <taxon>Betaproteobacteria</taxon>
        <taxon>Burkholderiales</taxon>
        <taxon>Burkholderiaceae</taxon>
        <taxon>Polynucleobacter</taxon>
    </lineage>
</organism>
<evidence type="ECO:0000313" key="6">
    <source>
        <dbReference type="EMBL" id="OXL16422.1"/>
    </source>
</evidence>
<comment type="catalytic activity">
    <reaction evidence="5">
        <text>2 reduced [2Fe-2S]-[ferredoxin] + NADP(+) + H(+) = 2 oxidized [2Fe-2S]-[ferredoxin] + NADPH</text>
        <dbReference type="Rhea" id="RHEA:20125"/>
        <dbReference type="Rhea" id="RHEA-COMP:10000"/>
        <dbReference type="Rhea" id="RHEA-COMP:10001"/>
        <dbReference type="ChEBI" id="CHEBI:15378"/>
        <dbReference type="ChEBI" id="CHEBI:33737"/>
        <dbReference type="ChEBI" id="CHEBI:33738"/>
        <dbReference type="ChEBI" id="CHEBI:57783"/>
        <dbReference type="ChEBI" id="CHEBI:58349"/>
        <dbReference type="EC" id="1.18.1.2"/>
    </reaction>
</comment>
<dbReference type="PRINTS" id="PR00368">
    <property type="entry name" value="FADPNR"/>
</dbReference>
<keyword evidence="3 5" id="KW-0521">NADP</keyword>
<dbReference type="OrthoDB" id="9806179at2"/>
<dbReference type="Gene3D" id="3.50.50.60">
    <property type="entry name" value="FAD/NAD(P)-binding domain"/>
    <property type="match status" value="2"/>
</dbReference>
<keyword evidence="1 5" id="KW-0285">Flavoprotein</keyword>
<evidence type="ECO:0000256" key="3">
    <source>
        <dbReference type="ARBA" id="ARBA00022857"/>
    </source>
</evidence>
<dbReference type="SUPFAM" id="SSF51905">
    <property type="entry name" value="FAD/NAD(P)-binding domain"/>
    <property type="match status" value="1"/>
</dbReference>
<feature type="binding site" evidence="5">
    <location>
        <position position="98"/>
    </location>
    <ligand>
        <name>FAD</name>
        <dbReference type="ChEBI" id="CHEBI:57692"/>
    </ligand>
</feature>
<dbReference type="GO" id="GO:0050660">
    <property type="term" value="F:flavin adenine dinucleotide binding"/>
    <property type="evidence" value="ECO:0007669"/>
    <property type="project" value="UniProtKB-UniRule"/>
</dbReference>
<dbReference type="Proteomes" id="UP000215188">
    <property type="component" value="Unassembled WGS sequence"/>
</dbReference>
<evidence type="ECO:0000256" key="4">
    <source>
        <dbReference type="ARBA" id="ARBA00023002"/>
    </source>
</evidence>
<dbReference type="EC" id="1.18.1.2" evidence="5"/>
<dbReference type="InterPro" id="IPR022890">
    <property type="entry name" value="Fd--NADP_Rdtase_type_2"/>
</dbReference>
<dbReference type="EMBL" id="NJGG01000001">
    <property type="protein sequence ID" value="OXL16422.1"/>
    <property type="molecule type" value="Genomic_DNA"/>
</dbReference>
<gene>
    <name evidence="6" type="ORF">AOC33_05025</name>
</gene>
<comment type="similarity">
    <text evidence="5">Belongs to the ferredoxin--NADP reductase type 2 family.</text>
</comment>
<dbReference type="PANTHER" id="PTHR48105">
    <property type="entry name" value="THIOREDOXIN REDUCTASE 1-RELATED-RELATED"/>
    <property type="match status" value="1"/>
</dbReference>